<feature type="region of interest" description="Disordered" evidence="5">
    <location>
        <begin position="188"/>
        <end position="290"/>
    </location>
</feature>
<dbReference type="PANTHER" id="PTHR23405:SF4">
    <property type="entry name" value="PROTEIN MAK16 HOMOLOG"/>
    <property type="match status" value="1"/>
</dbReference>
<comment type="subcellular location">
    <subcellularLocation>
        <location evidence="1">Nucleus</location>
        <location evidence="1">Nucleolus</location>
    </subcellularLocation>
</comment>
<dbReference type="AlphaFoldDB" id="A0A8B7YYK4"/>
<evidence type="ECO:0000256" key="1">
    <source>
        <dbReference type="ARBA" id="ARBA00004604"/>
    </source>
</evidence>
<dbReference type="PANTHER" id="PTHR23405">
    <property type="entry name" value="MAINTENANCE OF KILLER 16 MAK16 PROTEIN-RELATED"/>
    <property type="match status" value="1"/>
</dbReference>
<evidence type="ECO:0000259" key="6">
    <source>
        <dbReference type="Pfam" id="PF01778"/>
    </source>
</evidence>
<feature type="domain" description="Ribosomal eL28/Mak16" evidence="6">
    <location>
        <begin position="6"/>
        <end position="118"/>
    </location>
</feature>
<dbReference type="GeneID" id="110983114"/>
<dbReference type="FunFam" id="3.30.390.110:FF:000003">
    <property type="entry name" value="Protein MAK16 homolog"/>
    <property type="match status" value="1"/>
</dbReference>
<dbReference type="KEGG" id="aplc:110983114"/>
<dbReference type="Gene3D" id="3.30.390.110">
    <property type="match status" value="1"/>
</dbReference>
<evidence type="ECO:0000256" key="4">
    <source>
        <dbReference type="PIRNR" id="PIRNR003352"/>
    </source>
</evidence>
<evidence type="ECO:0000313" key="7">
    <source>
        <dbReference type="Proteomes" id="UP000694845"/>
    </source>
</evidence>
<dbReference type="OrthoDB" id="10251342at2759"/>
<evidence type="ECO:0000313" key="8">
    <source>
        <dbReference type="RefSeq" id="XP_022097772.1"/>
    </source>
</evidence>
<gene>
    <name evidence="8" type="primary">LOC110983114</name>
</gene>
<dbReference type="GO" id="GO:0005730">
    <property type="term" value="C:nucleolus"/>
    <property type="evidence" value="ECO:0007669"/>
    <property type="project" value="UniProtKB-SubCell"/>
</dbReference>
<evidence type="ECO:0000256" key="2">
    <source>
        <dbReference type="ARBA" id="ARBA00005514"/>
    </source>
</evidence>
<dbReference type="InterPro" id="IPR006958">
    <property type="entry name" value="Mak16"/>
</dbReference>
<organism evidence="7 8">
    <name type="scientific">Acanthaster planci</name>
    <name type="common">Crown-of-thorns starfish</name>
    <dbReference type="NCBI Taxonomy" id="133434"/>
    <lineage>
        <taxon>Eukaryota</taxon>
        <taxon>Metazoa</taxon>
        <taxon>Echinodermata</taxon>
        <taxon>Eleutherozoa</taxon>
        <taxon>Asterozoa</taxon>
        <taxon>Asteroidea</taxon>
        <taxon>Valvatacea</taxon>
        <taxon>Valvatida</taxon>
        <taxon>Acanthasteridae</taxon>
        <taxon>Acanthaster</taxon>
    </lineage>
</organism>
<keyword evidence="7" id="KW-1185">Reference proteome</keyword>
<feature type="compositionally biased region" description="Acidic residues" evidence="5">
    <location>
        <begin position="191"/>
        <end position="234"/>
    </location>
</feature>
<dbReference type="GO" id="GO:0030687">
    <property type="term" value="C:preribosome, large subunit precursor"/>
    <property type="evidence" value="ECO:0007669"/>
    <property type="project" value="TreeGrafter"/>
</dbReference>
<accession>A0A8B7YYK4</accession>
<evidence type="ECO:0000256" key="3">
    <source>
        <dbReference type="ARBA" id="ARBA00023242"/>
    </source>
</evidence>
<dbReference type="Pfam" id="PF01778">
    <property type="entry name" value="Ribosomal_L28e"/>
    <property type="match status" value="1"/>
</dbReference>
<sequence>MQHDDVIWSIINTTFCSYKVNAKTHQFCRNEYNLTGLCNRSSCPLANSQYATIREENGVCYLYMKTIERAAFPAKMWEKVKLSRNYEKALEQINTHLIYWPGFIKHKCKQRFTKITQYLIRMRKLTLKRQKKLVPLNRKVERREKRREDKALIAARLDTAIEKELLERLKKGTYGDIYNFPVTAFDRALDDQEENEEDEEREDEEAKDEEEEEEEVEYVAEEDFEESDLSDFEDMDRLGAGDSEEGSSSEEDNNEEKTKKMLRRKRAHVEIEYEQETDQPSTSKQKVKAR</sequence>
<protein>
    <recommendedName>
        <fullName evidence="4">Protein MAK16 homolog</fullName>
    </recommendedName>
</protein>
<proteinExistence type="inferred from homology"/>
<dbReference type="PIRSF" id="PIRSF003352">
    <property type="entry name" value="MAK16"/>
    <property type="match status" value="1"/>
</dbReference>
<dbReference type="GO" id="GO:0000470">
    <property type="term" value="P:maturation of LSU-rRNA"/>
    <property type="evidence" value="ECO:0007669"/>
    <property type="project" value="TreeGrafter"/>
</dbReference>
<dbReference type="Proteomes" id="UP000694845">
    <property type="component" value="Unplaced"/>
</dbReference>
<dbReference type="CTD" id="84549"/>
<name>A0A8B7YYK4_ACAPL</name>
<reference evidence="8" key="1">
    <citation type="submission" date="2025-08" db="UniProtKB">
        <authorList>
            <consortium name="RefSeq"/>
        </authorList>
    </citation>
    <scope>IDENTIFICATION</scope>
</reference>
<dbReference type="Pfam" id="PF04874">
    <property type="entry name" value="Mak16"/>
    <property type="match status" value="1"/>
</dbReference>
<dbReference type="RefSeq" id="XP_022097772.1">
    <property type="nucleotide sequence ID" value="XM_022242080.1"/>
</dbReference>
<dbReference type="InterPro" id="IPR029004">
    <property type="entry name" value="Ribosomal_eL28/Mak16"/>
</dbReference>
<evidence type="ECO:0000256" key="5">
    <source>
        <dbReference type="SAM" id="MobiDB-lite"/>
    </source>
</evidence>
<dbReference type="GO" id="GO:0000460">
    <property type="term" value="P:maturation of 5.8S rRNA"/>
    <property type="evidence" value="ECO:0007669"/>
    <property type="project" value="TreeGrafter"/>
</dbReference>
<comment type="similarity">
    <text evidence="2 4">Belongs to the MAK16 family.</text>
</comment>
<dbReference type="OMA" id="CPLANTK"/>
<keyword evidence="3 4" id="KW-0539">Nucleus</keyword>
<feature type="compositionally biased region" description="Acidic residues" evidence="5">
    <location>
        <begin position="242"/>
        <end position="254"/>
    </location>
</feature>